<keyword evidence="5 6" id="KW-0472">Membrane</keyword>
<evidence type="ECO:0000256" key="2">
    <source>
        <dbReference type="ARBA" id="ARBA00022475"/>
    </source>
</evidence>
<evidence type="ECO:0000256" key="4">
    <source>
        <dbReference type="ARBA" id="ARBA00022989"/>
    </source>
</evidence>
<name>A0ABY9KST1_9BACI</name>
<sequence length="196" mass="22356">MEQLYERSMHFIETAGIWAPVCFIILHVIRPILFVPVILICLTGGLLFGSIWGTVYSLIGVTLSSLVFYRLRTLLPKPFKKIEKLKARLIGSERNPTAMQIAVLRLLPFMHFYLLSLCLYDITTDFKDYAKQSFYTNIPLAFIYTAFGGWITKLPPIATFTLVIGFAVVLIKMRKKEPTVIGWEEFAQAEPARSQS</sequence>
<evidence type="ECO:0000256" key="6">
    <source>
        <dbReference type="RuleBase" id="RU366058"/>
    </source>
</evidence>
<organism evidence="7 8">
    <name type="scientific">Aciduricibacillus chroicocephali</name>
    <dbReference type="NCBI Taxonomy" id="3054939"/>
    <lineage>
        <taxon>Bacteria</taxon>
        <taxon>Bacillati</taxon>
        <taxon>Bacillota</taxon>
        <taxon>Bacilli</taxon>
        <taxon>Bacillales</taxon>
        <taxon>Bacillaceae</taxon>
        <taxon>Aciduricibacillus</taxon>
    </lineage>
</organism>
<proteinExistence type="inferred from homology"/>
<gene>
    <name evidence="7" type="ORF">QR721_08880</name>
</gene>
<protein>
    <recommendedName>
        <fullName evidence="6">TVP38/TMEM64 family membrane protein</fullName>
    </recommendedName>
</protein>
<dbReference type="EMBL" id="CP129113">
    <property type="protein sequence ID" value="WLV23755.1"/>
    <property type="molecule type" value="Genomic_DNA"/>
</dbReference>
<feature type="transmembrane region" description="Helical" evidence="6">
    <location>
        <begin position="51"/>
        <end position="71"/>
    </location>
</feature>
<keyword evidence="8" id="KW-1185">Reference proteome</keyword>
<evidence type="ECO:0000313" key="8">
    <source>
        <dbReference type="Proteomes" id="UP001180087"/>
    </source>
</evidence>
<dbReference type="Proteomes" id="UP001180087">
    <property type="component" value="Chromosome"/>
</dbReference>
<dbReference type="InterPro" id="IPR015414">
    <property type="entry name" value="TMEM64"/>
</dbReference>
<feature type="transmembrane region" description="Helical" evidence="6">
    <location>
        <begin position="142"/>
        <end position="171"/>
    </location>
</feature>
<comment type="subcellular location">
    <subcellularLocation>
        <location evidence="1 6">Cell membrane</location>
        <topology evidence="1 6">Multi-pass membrane protein</topology>
    </subcellularLocation>
</comment>
<evidence type="ECO:0000256" key="5">
    <source>
        <dbReference type="ARBA" id="ARBA00023136"/>
    </source>
</evidence>
<comment type="caution">
    <text evidence="6">Lacks conserved residue(s) required for the propagation of feature annotation.</text>
</comment>
<reference evidence="7" key="1">
    <citation type="submission" date="2023-06" db="EMBL/GenBank/DDBJ databases">
        <title>A Treasure from Seagulls: Isolation and Description of Aciduricobacillus qingdaonensis gen. nov., sp. nov., a Rare Obligately Uric Acid-utilizing Member in the Family Bacillaceae.</title>
        <authorList>
            <person name="Liu W."/>
            <person name="Wang B."/>
        </authorList>
    </citation>
    <scope>NUCLEOTIDE SEQUENCE</scope>
    <source>
        <strain evidence="7">44XB</strain>
    </source>
</reference>
<comment type="similarity">
    <text evidence="6">Belongs to the TVP38/TMEM64 family.</text>
</comment>
<evidence type="ECO:0000256" key="1">
    <source>
        <dbReference type="ARBA" id="ARBA00004651"/>
    </source>
</evidence>
<keyword evidence="3 6" id="KW-0812">Transmembrane</keyword>
<feature type="transmembrane region" description="Helical" evidence="6">
    <location>
        <begin position="102"/>
        <end position="122"/>
    </location>
</feature>
<dbReference type="RefSeq" id="WP_348026088.1">
    <property type="nucleotide sequence ID" value="NZ_CP129113.1"/>
</dbReference>
<evidence type="ECO:0000256" key="3">
    <source>
        <dbReference type="ARBA" id="ARBA00022692"/>
    </source>
</evidence>
<evidence type="ECO:0000313" key="7">
    <source>
        <dbReference type="EMBL" id="WLV23755.1"/>
    </source>
</evidence>
<dbReference type="PANTHER" id="PTHR12677:SF59">
    <property type="entry name" value="GOLGI APPARATUS MEMBRANE PROTEIN TVP38-RELATED"/>
    <property type="match status" value="1"/>
</dbReference>
<keyword evidence="2 6" id="KW-1003">Cell membrane</keyword>
<keyword evidence="4 6" id="KW-1133">Transmembrane helix</keyword>
<accession>A0ABY9KST1</accession>
<dbReference type="PANTHER" id="PTHR12677">
    <property type="entry name" value="GOLGI APPARATUS MEMBRANE PROTEIN TVP38-RELATED"/>
    <property type="match status" value="1"/>
</dbReference>
<feature type="transmembrane region" description="Helical" evidence="6">
    <location>
        <begin position="21"/>
        <end position="45"/>
    </location>
</feature>